<organism evidence="1 2">
    <name type="scientific">Mucilaginibacter sabulilitoris</name>
    <dbReference type="NCBI Taxonomy" id="1173583"/>
    <lineage>
        <taxon>Bacteria</taxon>
        <taxon>Pseudomonadati</taxon>
        <taxon>Bacteroidota</taxon>
        <taxon>Sphingobacteriia</taxon>
        <taxon>Sphingobacteriales</taxon>
        <taxon>Sphingobacteriaceae</taxon>
        <taxon>Mucilaginibacter</taxon>
    </lineage>
</organism>
<evidence type="ECO:0000313" key="1">
    <source>
        <dbReference type="EMBL" id="WPU95596.1"/>
    </source>
</evidence>
<sequence length="134" mass="15285">MAYDANQVTLVNVLTDSDAIKGYGTEGVDGVVLIESKSFARKRYVRFFRKISAQYDSIYNVANTDTVFQYIVNDKVQKRDFAGNLALIDEANFKSLEIINADELKQRYGITDKLIEILVRAQRPDNSYNGKKKF</sequence>
<dbReference type="Proteomes" id="UP001324380">
    <property type="component" value="Chromosome"/>
</dbReference>
<proteinExistence type="predicted"/>
<name>A0ABZ0TRN4_9SPHI</name>
<keyword evidence="2" id="KW-1185">Reference proteome</keyword>
<protein>
    <submittedName>
        <fullName evidence="1">Uncharacterized protein</fullName>
    </submittedName>
</protein>
<accession>A0ABZ0TRN4</accession>
<reference evidence="1 2" key="1">
    <citation type="submission" date="2023-11" db="EMBL/GenBank/DDBJ databases">
        <title>Analysis of the Genomes of Mucilaginibacter gossypii cycad 4 and M. sabulilitoris SNA2: microbes with the potential for plant growth promotion.</title>
        <authorList>
            <person name="Hirsch A.M."/>
            <person name="Humm E."/>
            <person name="Rubbi M."/>
            <person name="Del Vecchio G."/>
            <person name="Ha S.M."/>
            <person name="Pellegrini M."/>
            <person name="Gunsalus R.P."/>
        </authorList>
    </citation>
    <scope>NUCLEOTIDE SEQUENCE [LARGE SCALE GENOMIC DNA]</scope>
    <source>
        <strain evidence="1 2">SNA2</strain>
    </source>
</reference>
<dbReference type="EMBL" id="CP139558">
    <property type="protein sequence ID" value="WPU95596.1"/>
    <property type="molecule type" value="Genomic_DNA"/>
</dbReference>
<dbReference type="RefSeq" id="WP_321564704.1">
    <property type="nucleotide sequence ID" value="NZ_CP139558.1"/>
</dbReference>
<evidence type="ECO:0000313" key="2">
    <source>
        <dbReference type="Proteomes" id="UP001324380"/>
    </source>
</evidence>
<gene>
    <name evidence="1" type="ORF">SNE25_08680</name>
</gene>